<keyword evidence="2" id="KW-1185">Reference proteome</keyword>
<sequence>MVATGNPKRACCCHVTLWVEKCVSMDTRRSGGHVMSTFLLFVRVFFILSLHERDSYSIPEFQELKTWANERKNAFGGMLLEPLGRILHLIIP</sequence>
<organism evidence="1 2">
    <name type="scientific">Caerostris darwini</name>
    <dbReference type="NCBI Taxonomy" id="1538125"/>
    <lineage>
        <taxon>Eukaryota</taxon>
        <taxon>Metazoa</taxon>
        <taxon>Ecdysozoa</taxon>
        <taxon>Arthropoda</taxon>
        <taxon>Chelicerata</taxon>
        <taxon>Arachnida</taxon>
        <taxon>Araneae</taxon>
        <taxon>Araneomorphae</taxon>
        <taxon>Entelegynae</taxon>
        <taxon>Araneoidea</taxon>
        <taxon>Araneidae</taxon>
        <taxon>Caerostris</taxon>
    </lineage>
</organism>
<dbReference type="AlphaFoldDB" id="A0AAV4TPU9"/>
<protein>
    <submittedName>
        <fullName evidence="1">Uncharacterized protein</fullName>
    </submittedName>
</protein>
<gene>
    <name evidence="1" type="ORF">CDAR_420441</name>
</gene>
<dbReference type="EMBL" id="BPLQ01010128">
    <property type="protein sequence ID" value="GIY48583.1"/>
    <property type="molecule type" value="Genomic_DNA"/>
</dbReference>
<name>A0AAV4TPU9_9ARAC</name>
<comment type="caution">
    <text evidence="1">The sequence shown here is derived from an EMBL/GenBank/DDBJ whole genome shotgun (WGS) entry which is preliminary data.</text>
</comment>
<reference evidence="1 2" key="1">
    <citation type="submission" date="2021-06" db="EMBL/GenBank/DDBJ databases">
        <title>Caerostris darwini draft genome.</title>
        <authorList>
            <person name="Kono N."/>
            <person name="Arakawa K."/>
        </authorList>
    </citation>
    <scope>NUCLEOTIDE SEQUENCE [LARGE SCALE GENOMIC DNA]</scope>
</reference>
<dbReference type="Proteomes" id="UP001054837">
    <property type="component" value="Unassembled WGS sequence"/>
</dbReference>
<evidence type="ECO:0000313" key="1">
    <source>
        <dbReference type="EMBL" id="GIY48583.1"/>
    </source>
</evidence>
<accession>A0AAV4TPU9</accession>
<evidence type="ECO:0000313" key="2">
    <source>
        <dbReference type="Proteomes" id="UP001054837"/>
    </source>
</evidence>
<proteinExistence type="predicted"/>